<accession>A0A6A4WBM1</accession>
<dbReference type="EMBL" id="VIIS01001366">
    <property type="protein sequence ID" value="KAF0299438.1"/>
    <property type="molecule type" value="Genomic_DNA"/>
</dbReference>
<gene>
    <name evidence="1" type="ORF">FJT64_027812</name>
</gene>
<reference evidence="1 2" key="1">
    <citation type="submission" date="2019-07" db="EMBL/GenBank/DDBJ databases">
        <title>Draft genome assembly of a fouling barnacle, Amphibalanus amphitrite (Darwin, 1854): The first reference genome for Thecostraca.</title>
        <authorList>
            <person name="Kim W."/>
        </authorList>
    </citation>
    <scope>NUCLEOTIDE SEQUENCE [LARGE SCALE GENOMIC DNA]</scope>
    <source>
        <strain evidence="1">SNU_AA5</strain>
        <tissue evidence="1">Soma without cirri and trophi</tissue>
    </source>
</reference>
<sequence>MSVPNYHELHNLGGYQLLHRDTASQSLVCESHVPPSSSLLETLGDDAVAIVIVQGTYVYPQQYVTLGEGAAGGGSSCSASYLTTPLAEYPVPVLHLSGTLDGQTRPTRIAKTFAELQTMTETEPDAPIRRPVVLLEAVDHAHFFTGELPVSVAENDILSELDGDEARRQLAQQSVAFMEVARAGPAADQAADILRESFNSTGQFLAPLFDLQQLEADGDSSEWARFAQTFLLNIAWRLGGP</sequence>
<keyword evidence="2" id="KW-1185">Reference proteome</keyword>
<proteinExistence type="predicted"/>
<dbReference type="Proteomes" id="UP000440578">
    <property type="component" value="Unassembled WGS sequence"/>
</dbReference>
<dbReference type="OrthoDB" id="6378924at2759"/>
<protein>
    <submittedName>
        <fullName evidence="1">Uncharacterized protein</fullName>
    </submittedName>
</protein>
<dbReference type="AlphaFoldDB" id="A0A6A4WBM1"/>
<evidence type="ECO:0000313" key="2">
    <source>
        <dbReference type="Proteomes" id="UP000440578"/>
    </source>
</evidence>
<organism evidence="1 2">
    <name type="scientific">Amphibalanus amphitrite</name>
    <name type="common">Striped barnacle</name>
    <name type="synonym">Balanus amphitrite</name>
    <dbReference type="NCBI Taxonomy" id="1232801"/>
    <lineage>
        <taxon>Eukaryota</taxon>
        <taxon>Metazoa</taxon>
        <taxon>Ecdysozoa</taxon>
        <taxon>Arthropoda</taxon>
        <taxon>Crustacea</taxon>
        <taxon>Multicrustacea</taxon>
        <taxon>Cirripedia</taxon>
        <taxon>Thoracica</taxon>
        <taxon>Thoracicalcarea</taxon>
        <taxon>Balanomorpha</taxon>
        <taxon>Balanoidea</taxon>
        <taxon>Balanidae</taxon>
        <taxon>Amphibalaninae</taxon>
        <taxon>Amphibalanus</taxon>
    </lineage>
</organism>
<name>A0A6A4WBM1_AMPAM</name>
<evidence type="ECO:0000313" key="1">
    <source>
        <dbReference type="EMBL" id="KAF0299438.1"/>
    </source>
</evidence>
<comment type="caution">
    <text evidence="1">The sequence shown here is derived from an EMBL/GenBank/DDBJ whole genome shotgun (WGS) entry which is preliminary data.</text>
</comment>